<protein>
    <submittedName>
        <fullName evidence="1">Uncharacterized protein</fullName>
    </submittedName>
</protein>
<dbReference type="Proteomes" id="UP001163603">
    <property type="component" value="Chromosome 4"/>
</dbReference>
<organism evidence="1 2">
    <name type="scientific">Pistacia integerrima</name>
    <dbReference type="NCBI Taxonomy" id="434235"/>
    <lineage>
        <taxon>Eukaryota</taxon>
        <taxon>Viridiplantae</taxon>
        <taxon>Streptophyta</taxon>
        <taxon>Embryophyta</taxon>
        <taxon>Tracheophyta</taxon>
        <taxon>Spermatophyta</taxon>
        <taxon>Magnoliopsida</taxon>
        <taxon>eudicotyledons</taxon>
        <taxon>Gunneridae</taxon>
        <taxon>Pentapetalae</taxon>
        <taxon>rosids</taxon>
        <taxon>malvids</taxon>
        <taxon>Sapindales</taxon>
        <taxon>Anacardiaceae</taxon>
        <taxon>Pistacia</taxon>
    </lineage>
</organism>
<proteinExistence type="predicted"/>
<evidence type="ECO:0000313" key="2">
    <source>
        <dbReference type="Proteomes" id="UP001163603"/>
    </source>
</evidence>
<name>A0ACC0Z080_9ROSI</name>
<sequence length="109" mass="12673">MTKLELEMMRKDRVESRGFLTFLLKKGRMVGLSFIEHEKYAAGSQFVTHTVGRVLERFGVESSLINTKGYETLLNLVKNTKGDSFDLYYGLFMYNQNSLEQLERLDMAF</sequence>
<comment type="caution">
    <text evidence="1">The sequence shown here is derived from an EMBL/GenBank/DDBJ whole genome shotgun (WGS) entry which is preliminary data.</text>
</comment>
<dbReference type="EMBL" id="CM047739">
    <property type="protein sequence ID" value="KAJ0043936.1"/>
    <property type="molecule type" value="Genomic_DNA"/>
</dbReference>
<gene>
    <name evidence="1" type="ORF">Pint_19240</name>
</gene>
<accession>A0ACC0Z080</accession>
<reference evidence="2" key="1">
    <citation type="journal article" date="2023" name="G3 (Bethesda)">
        <title>Genome assembly and association tests identify interacting loci associated with vigor, precocity, and sex in interspecific pistachio rootstocks.</title>
        <authorList>
            <person name="Palmer W."/>
            <person name="Jacygrad E."/>
            <person name="Sagayaradj S."/>
            <person name="Cavanaugh K."/>
            <person name="Han R."/>
            <person name="Bertier L."/>
            <person name="Beede B."/>
            <person name="Kafkas S."/>
            <person name="Golino D."/>
            <person name="Preece J."/>
            <person name="Michelmore R."/>
        </authorList>
    </citation>
    <scope>NUCLEOTIDE SEQUENCE [LARGE SCALE GENOMIC DNA]</scope>
</reference>
<keyword evidence="2" id="KW-1185">Reference proteome</keyword>
<evidence type="ECO:0000313" key="1">
    <source>
        <dbReference type="EMBL" id="KAJ0043936.1"/>
    </source>
</evidence>